<name>A0A095Z8W9_9BURK</name>
<dbReference type="PANTHER" id="PTHR42756">
    <property type="entry name" value="TRANSCRIPTIONAL REGULATOR, MARR"/>
    <property type="match status" value="1"/>
</dbReference>
<evidence type="ECO:0000259" key="4">
    <source>
        <dbReference type="PROSITE" id="PS50995"/>
    </source>
</evidence>
<dbReference type="InterPro" id="IPR000835">
    <property type="entry name" value="HTH_MarR-typ"/>
</dbReference>
<dbReference type="PRINTS" id="PR00598">
    <property type="entry name" value="HTHMARR"/>
</dbReference>
<keyword evidence="6" id="KW-1185">Reference proteome</keyword>
<keyword evidence="1" id="KW-0805">Transcription regulation</keyword>
<dbReference type="PANTHER" id="PTHR42756:SF1">
    <property type="entry name" value="TRANSCRIPTIONAL REPRESSOR OF EMRAB OPERON"/>
    <property type="match status" value="1"/>
</dbReference>
<dbReference type="InterPro" id="IPR023187">
    <property type="entry name" value="Tscrpt_reg_MarR-type_CS"/>
</dbReference>
<dbReference type="GO" id="GO:0003700">
    <property type="term" value="F:DNA-binding transcription factor activity"/>
    <property type="evidence" value="ECO:0007669"/>
    <property type="project" value="InterPro"/>
</dbReference>
<dbReference type="PROSITE" id="PS50995">
    <property type="entry name" value="HTH_MARR_2"/>
    <property type="match status" value="1"/>
</dbReference>
<dbReference type="eggNOG" id="COG1846">
    <property type="taxonomic scope" value="Bacteria"/>
</dbReference>
<gene>
    <name evidence="5" type="ORF">HMPREF2130_04350</name>
</gene>
<dbReference type="GO" id="GO:0003677">
    <property type="term" value="F:DNA binding"/>
    <property type="evidence" value="ECO:0007669"/>
    <property type="project" value="UniProtKB-KW"/>
</dbReference>
<evidence type="ECO:0000256" key="2">
    <source>
        <dbReference type="ARBA" id="ARBA00023125"/>
    </source>
</evidence>
<evidence type="ECO:0000313" key="5">
    <source>
        <dbReference type="EMBL" id="KGF31185.1"/>
    </source>
</evidence>
<sequence length="168" mass="18558">MKHIQFDINPPTSADKNTGNVLRIVHKAINEKLDEGLLPLGLTGAQWRPILLLGEGKINTAAQLADAIGVDTGAMTRTLDRLECKGLITRTRSQKDKRVVELSLTDKSRHLRTEIVAVIEDILNQVFACFDAEECALFSKLNKKLLKHNAPAEFAVIFADECNKAPSQ</sequence>
<keyword evidence="3" id="KW-0804">Transcription</keyword>
<accession>A0A095Z8W9</accession>
<comment type="caution">
    <text evidence="5">The sequence shown here is derived from an EMBL/GenBank/DDBJ whole genome shotgun (WGS) entry which is preliminary data.</text>
</comment>
<dbReference type="SUPFAM" id="SSF46785">
    <property type="entry name" value="Winged helix' DNA-binding domain"/>
    <property type="match status" value="1"/>
</dbReference>
<dbReference type="Pfam" id="PF01047">
    <property type="entry name" value="MarR"/>
    <property type="match status" value="1"/>
</dbReference>
<feature type="domain" description="HTH marR-type" evidence="4">
    <location>
        <begin position="15"/>
        <end position="147"/>
    </location>
</feature>
<dbReference type="AlphaFoldDB" id="A0A095Z8W9"/>
<evidence type="ECO:0000256" key="1">
    <source>
        <dbReference type="ARBA" id="ARBA00023015"/>
    </source>
</evidence>
<dbReference type="OrthoDB" id="6195716at2"/>
<dbReference type="InterPro" id="IPR036388">
    <property type="entry name" value="WH-like_DNA-bd_sf"/>
</dbReference>
<dbReference type="EMBL" id="JRNI01000016">
    <property type="protein sequence ID" value="KGF31185.1"/>
    <property type="molecule type" value="Genomic_DNA"/>
</dbReference>
<evidence type="ECO:0000313" key="6">
    <source>
        <dbReference type="Proteomes" id="UP000029629"/>
    </source>
</evidence>
<reference evidence="5 6" key="1">
    <citation type="submission" date="2014-07" db="EMBL/GenBank/DDBJ databases">
        <authorList>
            <person name="McCorrison J."/>
            <person name="Sanka R."/>
            <person name="Torralba M."/>
            <person name="Gillis M."/>
            <person name="Haft D.H."/>
            <person name="Methe B."/>
            <person name="Sutton G."/>
            <person name="Nelson K.E."/>
        </authorList>
    </citation>
    <scope>NUCLEOTIDE SEQUENCE [LARGE SCALE GENOMIC DNA]</scope>
    <source>
        <strain evidence="5 6">DNF00040</strain>
    </source>
</reference>
<dbReference type="SMART" id="SM00347">
    <property type="entry name" value="HTH_MARR"/>
    <property type="match status" value="1"/>
</dbReference>
<dbReference type="Gene3D" id="1.10.10.10">
    <property type="entry name" value="Winged helix-like DNA-binding domain superfamily/Winged helix DNA-binding domain"/>
    <property type="match status" value="1"/>
</dbReference>
<keyword evidence="2" id="KW-0238">DNA-binding</keyword>
<dbReference type="PROSITE" id="PS01117">
    <property type="entry name" value="HTH_MARR_1"/>
    <property type="match status" value="1"/>
</dbReference>
<dbReference type="Proteomes" id="UP000029629">
    <property type="component" value="Unassembled WGS sequence"/>
</dbReference>
<evidence type="ECO:0000256" key="3">
    <source>
        <dbReference type="ARBA" id="ARBA00023163"/>
    </source>
</evidence>
<protein>
    <recommendedName>
        <fullName evidence="4">HTH marR-type domain-containing protein</fullName>
    </recommendedName>
</protein>
<proteinExistence type="predicted"/>
<organism evidence="5 6">
    <name type="scientific">Oligella urethralis DNF00040</name>
    <dbReference type="NCBI Taxonomy" id="1401065"/>
    <lineage>
        <taxon>Bacteria</taxon>
        <taxon>Pseudomonadati</taxon>
        <taxon>Pseudomonadota</taxon>
        <taxon>Betaproteobacteria</taxon>
        <taxon>Burkholderiales</taxon>
        <taxon>Alcaligenaceae</taxon>
        <taxon>Oligella</taxon>
    </lineage>
</organism>
<dbReference type="InterPro" id="IPR036390">
    <property type="entry name" value="WH_DNA-bd_sf"/>
</dbReference>